<reference evidence="2" key="1">
    <citation type="submission" date="2022-07" db="EMBL/GenBank/DDBJ databases">
        <authorList>
            <person name="Macas J."/>
            <person name="Novak P."/>
            <person name="Neumann P."/>
        </authorList>
    </citation>
    <scope>NUCLEOTIDE SEQUENCE</scope>
</reference>
<proteinExistence type="predicted"/>
<dbReference type="AlphaFoldDB" id="A0AAV0DAL2"/>
<dbReference type="EMBL" id="CAMAPF010000075">
    <property type="protein sequence ID" value="CAH9093324.1"/>
    <property type="molecule type" value="Genomic_DNA"/>
</dbReference>
<feature type="compositionally biased region" description="Basic and acidic residues" evidence="1">
    <location>
        <begin position="169"/>
        <end position="180"/>
    </location>
</feature>
<feature type="region of interest" description="Disordered" evidence="1">
    <location>
        <begin position="169"/>
        <end position="190"/>
    </location>
</feature>
<keyword evidence="3" id="KW-1185">Reference proteome</keyword>
<organism evidence="2 3">
    <name type="scientific">Cuscuta epithymum</name>
    <dbReference type="NCBI Taxonomy" id="186058"/>
    <lineage>
        <taxon>Eukaryota</taxon>
        <taxon>Viridiplantae</taxon>
        <taxon>Streptophyta</taxon>
        <taxon>Embryophyta</taxon>
        <taxon>Tracheophyta</taxon>
        <taxon>Spermatophyta</taxon>
        <taxon>Magnoliopsida</taxon>
        <taxon>eudicotyledons</taxon>
        <taxon>Gunneridae</taxon>
        <taxon>Pentapetalae</taxon>
        <taxon>asterids</taxon>
        <taxon>lamiids</taxon>
        <taxon>Solanales</taxon>
        <taxon>Convolvulaceae</taxon>
        <taxon>Cuscuteae</taxon>
        <taxon>Cuscuta</taxon>
        <taxon>Cuscuta subgen. Cuscuta</taxon>
    </lineage>
</organism>
<protein>
    <submittedName>
        <fullName evidence="2">Uncharacterized protein</fullName>
    </submittedName>
</protein>
<feature type="compositionally biased region" description="Basic and acidic residues" evidence="1">
    <location>
        <begin position="12"/>
        <end position="27"/>
    </location>
</feature>
<dbReference type="Proteomes" id="UP001152523">
    <property type="component" value="Unassembled WGS sequence"/>
</dbReference>
<evidence type="ECO:0000313" key="2">
    <source>
        <dbReference type="EMBL" id="CAH9093324.1"/>
    </source>
</evidence>
<evidence type="ECO:0000256" key="1">
    <source>
        <dbReference type="SAM" id="MobiDB-lite"/>
    </source>
</evidence>
<accession>A0AAV0DAL2</accession>
<comment type="caution">
    <text evidence="2">The sequence shown here is derived from an EMBL/GenBank/DDBJ whole genome shotgun (WGS) entry which is preliminary data.</text>
</comment>
<gene>
    <name evidence="2" type="ORF">CEPIT_LOCUS12451</name>
</gene>
<dbReference type="PANTHER" id="PTHR33623:SF17">
    <property type="entry name" value="DUF4378 DOMAIN-CONTAINING PROTEIN"/>
    <property type="match status" value="1"/>
</dbReference>
<name>A0AAV0DAL2_9ASTE</name>
<dbReference type="PANTHER" id="PTHR33623">
    <property type="entry name" value="OS04G0572500 PROTEIN"/>
    <property type="match status" value="1"/>
</dbReference>
<sequence length="252" mass="27802">MATRTSRKTRRESRPRLLKDFLIEDHHSHSKPPPPCKRPTEVGQAATTAISAIHKVMIKMVRLLPFKSPAVASRGNRVDLRGEGPTTMVTVKDILRWGLVEENDADFTAPSDTNDGHLYYDSPNRCTCTTVSTTAAGSKRSSWCDSDFTAEDIPSCFGDIAVVGDEKTEKVGKENLRPPDESVGGGGGHFITEENKMVPQQVELGAIEKEQHSPVSVLESPFRESDESFNSHRILTAGDQSMHILITFHSFL</sequence>
<feature type="compositionally biased region" description="Basic residues" evidence="1">
    <location>
        <begin position="1"/>
        <end position="11"/>
    </location>
</feature>
<evidence type="ECO:0000313" key="3">
    <source>
        <dbReference type="Proteomes" id="UP001152523"/>
    </source>
</evidence>
<feature type="region of interest" description="Disordered" evidence="1">
    <location>
        <begin position="1"/>
        <end position="41"/>
    </location>
</feature>